<sequence>FRWHVEKGFPYPTLTRRAQFYIDHEWFLEAGEELPMHKDNPKMGGEYPLGLTSGHSRWSIHSMNTTNPIILETHRGRPHMVMNPQDAAARGLADGTLPRAAFLHYLVQDYLFLIHFSRAWALAVTKAETLAEMRGCAATLSALLDEEIGLHVAYCAAQGIDETTLYDSVEAPANIAYTRYVLDAGHSGDLLDLLAALAPCVLGYGEIGQRLAAEATDTPYRDWIETYGGTDYQAVCRTTGELIDSAVALRLGDDPVASPRWGRLCHRFETATRLEVGFWDMGLQP</sequence>
<accession>A0A0F9E6T1</accession>
<dbReference type="CDD" id="cd19367">
    <property type="entry name" value="TenA_C_ScTHI20-like"/>
    <property type="match status" value="1"/>
</dbReference>
<dbReference type="GO" id="GO:0016491">
    <property type="term" value="F:oxidoreductase activity"/>
    <property type="evidence" value="ECO:0007669"/>
    <property type="project" value="InterPro"/>
</dbReference>
<proteinExistence type="predicted"/>
<dbReference type="InterPro" id="IPR050967">
    <property type="entry name" value="Thiamine_Salvage_TenA"/>
</dbReference>
<dbReference type="GO" id="GO:0043546">
    <property type="term" value="F:molybdopterin cofactor binding"/>
    <property type="evidence" value="ECO:0007669"/>
    <property type="project" value="InterPro"/>
</dbReference>
<dbReference type="Pfam" id="PF03070">
    <property type="entry name" value="TENA_THI-4"/>
    <property type="match status" value="1"/>
</dbReference>
<dbReference type="SUPFAM" id="SSF48613">
    <property type="entry name" value="Heme oxygenase-like"/>
    <property type="match status" value="1"/>
</dbReference>
<feature type="non-terminal residue" evidence="2">
    <location>
        <position position="1"/>
    </location>
</feature>
<organism evidence="2">
    <name type="scientific">marine sediment metagenome</name>
    <dbReference type="NCBI Taxonomy" id="412755"/>
    <lineage>
        <taxon>unclassified sequences</taxon>
        <taxon>metagenomes</taxon>
        <taxon>ecological metagenomes</taxon>
    </lineage>
</organism>
<dbReference type="PANTHER" id="PTHR43198">
    <property type="entry name" value="BIFUNCTIONAL TH2 PROTEIN"/>
    <property type="match status" value="1"/>
</dbReference>
<name>A0A0F9E6T1_9ZZZZ</name>
<reference evidence="2" key="1">
    <citation type="journal article" date="2015" name="Nature">
        <title>Complex archaea that bridge the gap between prokaryotes and eukaryotes.</title>
        <authorList>
            <person name="Spang A."/>
            <person name="Saw J.H."/>
            <person name="Jorgensen S.L."/>
            <person name="Zaremba-Niedzwiedzka K."/>
            <person name="Martijn J."/>
            <person name="Lind A.E."/>
            <person name="van Eijk R."/>
            <person name="Schleper C."/>
            <person name="Guy L."/>
            <person name="Ettema T.J."/>
        </authorList>
    </citation>
    <scope>NUCLEOTIDE SEQUENCE</scope>
</reference>
<dbReference type="AlphaFoldDB" id="A0A0F9E6T1"/>
<feature type="domain" description="Thiaminase-2/PQQC" evidence="1">
    <location>
        <begin position="91"/>
        <end position="283"/>
    </location>
</feature>
<dbReference type="Gene3D" id="1.20.910.10">
    <property type="entry name" value="Heme oxygenase-like"/>
    <property type="match status" value="1"/>
</dbReference>
<dbReference type="EMBL" id="LAZR01026130">
    <property type="protein sequence ID" value="KKL69704.1"/>
    <property type="molecule type" value="Genomic_DNA"/>
</dbReference>
<dbReference type="PANTHER" id="PTHR43198:SF2">
    <property type="entry name" value="SI:CH1073-67J19.1-RELATED"/>
    <property type="match status" value="1"/>
</dbReference>
<dbReference type="InterPro" id="IPR009010">
    <property type="entry name" value="Asp_de-COase-like_dom_sf"/>
</dbReference>
<dbReference type="GO" id="GO:0005829">
    <property type="term" value="C:cytosol"/>
    <property type="evidence" value="ECO:0007669"/>
    <property type="project" value="TreeGrafter"/>
</dbReference>
<evidence type="ECO:0000313" key="2">
    <source>
        <dbReference type="EMBL" id="KKL69704.1"/>
    </source>
</evidence>
<dbReference type="SUPFAM" id="SSF50692">
    <property type="entry name" value="ADC-like"/>
    <property type="match status" value="1"/>
</dbReference>
<evidence type="ECO:0000259" key="1">
    <source>
        <dbReference type="Pfam" id="PF03070"/>
    </source>
</evidence>
<comment type="caution">
    <text evidence="2">The sequence shown here is derived from an EMBL/GenBank/DDBJ whole genome shotgun (WGS) entry which is preliminary data.</text>
</comment>
<dbReference type="Gene3D" id="3.40.50.12440">
    <property type="match status" value="1"/>
</dbReference>
<protein>
    <recommendedName>
        <fullName evidence="1">Thiaminase-2/PQQC domain-containing protein</fullName>
    </recommendedName>
</protein>
<gene>
    <name evidence="2" type="ORF">LCGC14_2112270</name>
</gene>
<dbReference type="InterPro" id="IPR016084">
    <property type="entry name" value="Haem_Oase-like_multi-hlx"/>
</dbReference>
<dbReference type="InterPro" id="IPR004305">
    <property type="entry name" value="Thiaminase-2/PQQC"/>
</dbReference>